<keyword evidence="2" id="KW-1185">Reference proteome</keyword>
<name>A0A161YH23_DAUCS</name>
<dbReference type="OMA" id="VENTASW"/>
<dbReference type="InterPro" id="IPR009489">
    <property type="entry name" value="PAR1"/>
</dbReference>
<reference evidence="1" key="1">
    <citation type="journal article" date="2016" name="Nat. Genet.">
        <title>A high-quality carrot genome assembly provides new insights into carotenoid accumulation and asterid genome evolution.</title>
        <authorList>
            <person name="Iorizzo M."/>
            <person name="Ellison S."/>
            <person name="Senalik D."/>
            <person name="Zeng P."/>
            <person name="Satapoomin P."/>
            <person name="Huang J."/>
            <person name="Bowman M."/>
            <person name="Iovene M."/>
            <person name="Sanseverino W."/>
            <person name="Cavagnaro P."/>
            <person name="Yildiz M."/>
            <person name="Macko-Podgorni A."/>
            <person name="Moranska E."/>
            <person name="Grzebelus E."/>
            <person name="Grzebelus D."/>
            <person name="Ashrafi H."/>
            <person name="Zheng Z."/>
            <person name="Cheng S."/>
            <person name="Spooner D."/>
            <person name="Van Deynze A."/>
            <person name="Simon P."/>
        </authorList>
    </citation>
    <scope>NUCLEOTIDE SEQUENCE</scope>
    <source>
        <tissue evidence="1">Leaf</tissue>
    </source>
</reference>
<dbReference type="EMBL" id="CP093348">
    <property type="protein sequence ID" value="WOH06762.1"/>
    <property type="molecule type" value="Genomic_DNA"/>
</dbReference>
<dbReference type="PANTHER" id="PTHR33649">
    <property type="entry name" value="PAR1 PROTEIN"/>
    <property type="match status" value="1"/>
</dbReference>
<reference evidence="1" key="2">
    <citation type="submission" date="2022-03" db="EMBL/GenBank/DDBJ databases">
        <title>Draft title - Genomic analysis of global carrot germplasm unveils the trajectory of domestication and the origin of high carotenoid orange carrot.</title>
        <authorList>
            <person name="Iorizzo M."/>
            <person name="Ellison S."/>
            <person name="Senalik D."/>
            <person name="Macko-Podgorni A."/>
            <person name="Grzebelus D."/>
            <person name="Bostan H."/>
            <person name="Rolling W."/>
            <person name="Curaba J."/>
            <person name="Simon P."/>
        </authorList>
    </citation>
    <scope>NUCLEOTIDE SEQUENCE</scope>
    <source>
        <tissue evidence="1">Leaf</tissue>
    </source>
</reference>
<evidence type="ECO:0000313" key="2">
    <source>
        <dbReference type="Proteomes" id="UP000077755"/>
    </source>
</evidence>
<sequence>MASYNYVFKSLAVLAVWALALIFCTQGTLGSIACENLDKESCAYAISSSGKRCVLEQRVRRSGEGAYTCGASEIEADKLKDWIESDECIRACGLERNVLGISSDSLLEPHFATKLCSTQCYNNCPNIIDLYFNLAAGEGMYLPKLCESQGKNARRSMAEIRSSGLVAGGPVSAGKLMVAEGPNAVGELMEQADAPEASTSLVVLDCGTPSPAAF</sequence>
<dbReference type="Pfam" id="PF06521">
    <property type="entry name" value="PAR1"/>
    <property type="match status" value="1"/>
</dbReference>
<dbReference type="OrthoDB" id="772928at2759"/>
<organism evidence="1 2">
    <name type="scientific">Daucus carota subsp. sativus</name>
    <name type="common">Carrot</name>
    <dbReference type="NCBI Taxonomy" id="79200"/>
    <lineage>
        <taxon>Eukaryota</taxon>
        <taxon>Viridiplantae</taxon>
        <taxon>Streptophyta</taxon>
        <taxon>Embryophyta</taxon>
        <taxon>Tracheophyta</taxon>
        <taxon>Spermatophyta</taxon>
        <taxon>Magnoliopsida</taxon>
        <taxon>eudicotyledons</taxon>
        <taxon>Gunneridae</taxon>
        <taxon>Pentapetalae</taxon>
        <taxon>asterids</taxon>
        <taxon>campanulids</taxon>
        <taxon>Apiales</taxon>
        <taxon>Apiaceae</taxon>
        <taxon>Apioideae</taxon>
        <taxon>Scandiceae</taxon>
        <taxon>Daucinae</taxon>
        <taxon>Daucus</taxon>
        <taxon>Daucus sect. Daucus</taxon>
    </lineage>
</organism>
<protein>
    <submittedName>
        <fullName evidence="1">Uncharacterized protein</fullName>
    </submittedName>
</protein>
<dbReference type="AlphaFoldDB" id="A0A161YH23"/>
<dbReference type="PANTHER" id="PTHR33649:SF2">
    <property type="entry name" value="PAR1 PROTEIN"/>
    <property type="match status" value="1"/>
</dbReference>
<dbReference type="Gramene" id="KZM92389">
    <property type="protein sequence ID" value="KZM92389"/>
    <property type="gene ID" value="DCAR_020246"/>
</dbReference>
<gene>
    <name evidence="1" type="ORF">DCAR_0626190</name>
</gene>
<accession>A0A161YH23</accession>
<evidence type="ECO:0000313" key="1">
    <source>
        <dbReference type="EMBL" id="WOH06762.1"/>
    </source>
</evidence>
<dbReference type="KEGG" id="dcr:108226884"/>
<proteinExistence type="predicted"/>
<dbReference type="Proteomes" id="UP000077755">
    <property type="component" value="Chromosome 6"/>
</dbReference>